<accession>A0ACB8F348</accession>
<proteinExistence type="predicted"/>
<comment type="caution">
    <text evidence="1">The sequence shown here is derived from an EMBL/GenBank/DDBJ whole genome shotgun (WGS) entry which is preliminary data.</text>
</comment>
<gene>
    <name evidence="1" type="ORF">K3G42_019021</name>
</gene>
<name>A0ACB8F348_9SAUR</name>
<dbReference type="Proteomes" id="UP000827872">
    <property type="component" value="Linkage Group LG05"/>
</dbReference>
<reference evidence="1" key="1">
    <citation type="submission" date="2021-08" db="EMBL/GenBank/DDBJ databases">
        <title>The first chromosome-level gecko genome reveals the dynamic sex chromosomes of Neotropical dwarf geckos (Sphaerodactylidae: Sphaerodactylus).</title>
        <authorList>
            <person name="Pinto B.J."/>
            <person name="Keating S.E."/>
            <person name="Gamble T."/>
        </authorList>
    </citation>
    <scope>NUCLEOTIDE SEQUENCE</scope>
    <source>
        <strain evidence="1">TG3544</strain>
    </source>
</reference>
<protein>
    <submittedName>
        <fullName evidence="1">Uncharacterized protein</fullName>
    </submittedName>
</protein>
<organism evidence="1 2">
    <name type="scientific">Sphaerodactylus townsendi</name>
    <dbReference type="NCBI Taxonomy" id="933632"/>
    <lineage>
        <taxon>Eukaryota</taxon>
        <taxon>Metazoa</taxon>
        <taxon>Chordata</taxon>
        <taxon>Craniata</taxon>
        <taxon>Vertebrata</taxon>
        <taxon>Euteleostomi</taxon>
        <taxon>Lepidosauria</taxon>
        <taxon>Squamata</taxon>
        <taxon>Bifurcata</taxon>
        <taxon>Gekkota</taxon>
        <taxon>Sphaerodactylidae</taxon>
        <taxon>Sphaerodactylus</taxon>
    </lineage>
</organism>
<dbReference type="EMBL" id="CM037618">
    <property type="protein sequence ID" value="KAH7999793.1"/>
    <property type="molecule type" value="Genomic_DNA"/>
</dbReference>
<keyword evidence="2" id="KW-1185">Reference proteome</keyword>
<sequence length="157" mass="17708">MKSNFIVSVYAVYSDGISEACSVQSNSNGLLKKLPDGHADDDVGFLLGIGVAMAFLCFFLLALIAKKSFRQRVSAAFISVTPKWLLEDYPQVQKSSVIRLLQERNSSMMHNFNRLLLDYEDAVVTKVEEILEDKEGQKMQLEMDVPFHASSFLCYKQ</sequence>
<evidence type="ECO:0000313" key="1">
    <source>
        <dbReference type="EMBL" id="KAH7999793.1"/>
    </source>
</evidence>
<evidence type="ECO:0000313" key="2">
    <source>
        <dbReference type="Proteomes" id="UP000827872"/>
    </source>
</evidence>